<dbReference type="InterPro" id="IPR032466">
    <property type="entry name" value="Metal_Hydrolase"/>
</dbReference>
<evidence type="ECO:0000313" key="4">
    <source>
        <dbReference type="Proteomes" id="UP000005839"/>
    </source>
</evidence>
<organism evidence="3 4">
    <name type="scientific">Shewanella benthica KT99</name>
    <dbReference type="NCBI Taxonomy" id="314608"/>
    <lineage>
        <taxon>Bacteria</taxon>
        <taxon>Pseudomonadati</taxon>
        <taxon>Pseudomonadota</taxon>
        <taxon>Gammaproteobacteria</taxon>
        <taxon>Alteromonadales</taxon>
        <taxon>Shewanellaceae</taxon>
        <taxon>Shewanella</taxon>
    </lineage>
</organism>
<keyword evidence="4" id="KW-1185">Reference proteome</keyword>
<dbReference type="STRING" id="314608.KT99_04104"/>
<keyword evidence="2" id="KW-0378">Hydrolase</keyword>
<proteinExistence type="inferred from homology"/>
<name>A9D233_9GAMM</name>
<dbReference type="Gene3D" id="3.20.20.140">
    <property type="entry name" value="Metal-dependent hydrolases"/>
    <property type="match status" value="1"/>
</dbReference>
<dbReference type="SUPFAM" id="SSF51556">
    <property type="entry name" value="Metallo-dependent hydrolases"/>
    <property type="match status" value="1"/>
</dbReference>
<dbReference type="EMBL" id="ABIC01000007">
    <property type="protein sequence ID" value="EDQ01754.1"/>
    <property type="molecule type" value="Genomic_DNA"/>
</dbReference>
<dbReference type="PANTHER" id="PTHR11113:SF14">
    <property type="entry name" value="N-ACETYLGLUCOSAMINE-6-PHOSPHATE DEACETYLASE"/>
    <property type="match status" value="1"/>
</dbReference>
<comment type="similarity">
    <text evidence="1">Belongs to the metallo-dependent hydrolases superfamily. NagA family.</text>
</comment>
<dbReference type="GO" id="GO:0008448">
    <property type="term" value="F:N-acetylglucosamine-6-phosphate deacetylase activity"/>
    <property type="evidence" value="ECO:0007669"/>
    <property type="project" value="TreeGrafter"/>
</dbReference>
<dbReference type="AlphaFoldDB" id="A9D233"/>
<gene>
    <name evidence="3" type="ORF">KT99_04104</name>
</gene>
<evidence type="ECO:0000256" key="1">
    <source>
        <dbReference type="ARBA" id="ARBA00010716"/>
    </source>
</evidence>
<evidence type="ECO:0000256" key="2">
    <source>
        <dbReference type="ARBA" id="ARBA00022801"/>
    </source>
</evidence>
<accession>A9D233</accession>
<reference evidence="3 4" key="1">
    <citation type="submission" date="2007-10" db="EMBL/GenBank/DDBJ databases">
        <authorList>
            <person name="Yayanos A."/>
            <person name="Ferriera S."/>
            <person name="Johnson J."/>
            <person name="Kravitz S."/>
            <person name="Halpern A."/>
            <person name="Remington K."/>
            <person name="Beeson K."/>
            <person name="Tran B."/>
            <person name="Rogers Y.-H."/>
            <person name="Friedman R."/>
            <person name="Venter J.C."/>
        </authorList>
    </citation>
    <scope>NUCLEOTIDE SEQUENCE [LARGE SCALE GENOMIC DNA]</scope>
    <source>
        <strain evidence="3 4">KT99</strain>
    </source>
</reference>
<dbReference type="PANTHER" id="PTHR11113">
    <property type="entry name" value="N-ACETYLGLUCOSAMINE-6-PHOSPHATE DEACETYLASE"/>
    <property type="match status" value="1"/>
</dbReference>
<evidence type="ECO:0000313" key="3">
    <source>
        <dbReference type="EMBL" id="EDQ01754.1"/>
    </source>
</evidence>
<sequence length="102" mass="11045">MLVTDAMPPLGLDEAASFELFGTQVIRQGDRLNIVTGELAGCVLDMAGAIRNTVKILGLPLDEAIRMGYLYPAEYLGLAKSQGQISVDSRADRVLLNDELKH</sequence>
<dbReference type="Proteomes" id="UP000005839">
    <property type="component" value="Unassembled WGS sequence"/>
</dbReference>
<protein>
    <submittedName>
        <fullName evidence="3">N-acetylglucosamine-6-phosphate deacetylase</fullName>
    </submittedName>
</protein>
<comment type="caution">
    <text evidence="3">The sequence shown here is derived from an EMBL/GenBank/DDBJ whole genome shotgun (WGS) entry which is preliminary data.</text>
</comment>
<dbReference type="GO" id="GO:0006046">
    <property type="term" value="P:N-acetylglucosamine catabolic process"/>
    <property type="evidence" value="ECO:0007669"/>
    <property type="project" value="TreeGrafter"/>
</dbReference>